<accession>A0A943FYI1</accession>
<comment type="caution">
    <text evidence="2">The sequence shown here is derived from an EMBL/GenBank/DDBJ whole genome shotgun (WGS) entry which is preliminary data.</text>
</comment>
<dbReference type="RefSeq" id="WP_435142503.1">
    <property type="nucleotide sequence ID" value="NZ_CP170812.1"/>
</dbReference>
<dbReference type="Proteomes" id="UP000733372">
    <property type="component" value="Unassembled WGS sequence"/>
</dbReference>
<dbReference type="EMBL" id="JAGZAM010000012">
    <property type="protein sequence ID" value="MBS5687970.1"/>
    <property type="molecule type" value="Genomic_DNA"/>
</dbReference>
<evidence type="ECO:0000313" key="2">
    <source>
        <dbReference type="EMBL" id="MBS5687970.1"/>
    </source>
</evidence>
<organism evidence="2 3">
    <name type="scientific">Faecalibacterium prausnitzii</name>
    <dbReference type="NCBI Taxonomy" id="853"/>
    <lineage>
        <taxon>Bacteria</taxon>
        <taxon>Bacillati</taxon>
        <taxon>Bacillota</taxon>
        <taxon>Clostridia</taxon>
        <taxon>Eubacteriales</taxon>
        <taxon>Oscillospiraceae</taxon>
        <taxon>Faecalibacterium</taxon>
    </lineage>
</organism>
<feature type="region of interest" description="Disordered" evidence="1">
    <location>
        <begin position="1"/>
        <end position="85"/>
    </location>
</feature>
<name>A0A943FYI1_9FIRM</name>
<feature type="compositionally biased region" description="Low complexity" evidence="1">
    <location>
        <begin position="16"/>
        <end position="32"/>
    </location>
</feature>
<dbReference type="AlphaFoldDB" id="A0A943FYI1"/>
<evidence type="ECO:0000256" key="1">
    <source>
        <dbReference type="SAM" id="MobiDB-lite"/>
    </source>
</evidence>
<proteinExistence type="predicted"/>
<feature type="compositionally biased region" description="Pro residues" evidence="1">
    <location>
        <begin position="38"/>
        <end position="48"/>
    </location>
</feature>
<gene>
    <name evidence="2" type="ORF">KHW66_08115</name>
</gene>
<evidence type="ECO:0000313" key="3">
    <source>
        <dbReference type="Proteomes" id="UP000733372"/>
    </source>
</evidence>
<sequence>MESLTPFIRHELEDAPGPSGSPEETSSVVSPPLGAEPGQPPVTEPPKPGCGSQQPPSQPDGPDVQLPPPEVPQPRPDCSIPMTDGTPAACRQKNAAEYLAGRSPGVMTQYGDGLFGAEQHLHSREPAPDEDQSGVLQLVEWREEAPYG</sequence>
<feature type="compositionally biased region" description="Low complexity" evidence="1">
    <location>
        <begin position="49"/>
        <end position="64"/>
    </location>
</feature>
<feature type="compositionally biased region" description="Pro residues" evidence="1">
    <location>
        <begin position="65"/>
        <end position="75"/>
    </location>
</feature>
<reference evidence="2" key="1">
    <citation type="submission" date="2021-02" db="EMBL/GenBank/DDBJ databases">
        <title>Infant gut strain persistence is associated with maternal origin, phylogeny, and functional potential including surface adhesion and iron acquisition.</title>
        <authorList>
            <person name="Lou Y.C."/>
        </authorList>
    </citation>
    <scope>NUCLEOTIDE SEQUENCE</scope>
    <source>
        <strain evidence="2">L3_101_367G1_dasL3_101_367G1_metabat.metabat.26</strain>
    </source>
</reference>
<protein>
    <submittedName>
        <fullName evidence="2">Uncharacterized protein</fullName>
    </submittedName>
</protein>